<gene>
    <name evidence="6" type="primary">dinG</name>
    <name evidence="8" type="ORF">NPA36_04915</name>
</gene>
<keyword evidence="5 6" id="KW-0067">ATP-binding</keyword>
<evidence type="ECO:0000256" key="5">
    <source>
        <dbReference type="ARBA" id="ARBA00022840"/>
    </source>
</evidence>
<dbReference type="InterPro" id="IPR036397">
    <property type="entry name" value="RNaseH_sf"/>
</dbReference>
<keyword evidence="9" id="KW-1185">Reference proteome</keyword>
<dbReference type="SMART" id="SM00491">
    <property type="entry name" value="HELICc2"/>
    <property type="match status" value="1"/>
</dbReference>
<dbReference type="InterPro" id="IPR012337">
    <property type="entry name" value="RNaseH-like_sf"/>
</dbReference>
<evidence type="ECO:0000256" key="3">
    <source>
        <dbReference type="ARBA" id="ARBA00022801"/>
    </source>
</evidence>
<dbReference type="InterPro" id="IPR006555">
    <property type="entry name" value="ATP-dep_Helicase_C"/>
</dbReference>
<evidence type="ECO:0000256" key="6">
    <source>
        <dbReference type="RuleBase" id="RU364106"/>
    </source>
</evidence>
<dbReference type="InterPro" id="IPR013520">
    <property type="entry name" value="Ribonucl_H"/>
</dbReference>
<keyword evidence="1 6" id="KW-0540">Nuclease</keyword>
<dbReference type="PANTHER" id="PTHR30231">
    <property type="entry name" value="DNA POLYMERASE III SUBUNIT EPSILON"/>
    <property type="match status" value="1"/>
</dbReference>
<dbReference type="Pfam" id="PF00929">
    <property type="entry name" value="RNase_T"/>
    <property type="match status" value="1"/>
</dbReference>
<keyword evidence="4 6" id="KW-0269">Exonuclease</keyword>
<dbReference type="SUPFAM" id="SSF52540">
    <property type="entry name" value="P-loop containing nucleoside triphosphate hydrolases"/>
    <property type="match status" value="1"/>
</dbReference>
<evidence type="ECO:0000259" key="7">
    <source>
        <dbReference type="PROSITE" id="PS51193"/>
    </source>
</evidence>
<comment type="function">
    <text evidence="6">3'-5' exonuclease.</text>
</comment>
<sequence length="927" mass="106189">MKQIIAVVDLETTGPKFEDGDRIIQFGCCLIENQQIIGEYSFDINPGRPIPTAIQKLTGITNKQVSIAPYFEEVAELIYSILDGTVFVAHNLGFDYSFLVKSFEELASIPFEAKGIDTVQLAQILMPTAQSYRLSDLSDFLNLTHDAIHTAASDAKATAELFLYLQEKLYQLPLVTIEACMTYSDYLIGNTGDMFYLAHETSLKKHQPLDGELVIVQGLAIKQNRASNDTSSLFTSLETSSHTSLQELISLEKRDNRGEQLELILAIDKFINSDKNIQFIEASAGLGKTLAYLLSAISYLRRHPSDKIWISTSTVLLQEQLMEKELEPLLNELDVEITSTSIKSPSHYISLAAIKEQLEKPNFLLSQRTAISMMGILVWLTQTSKGDLDELNPVIYHEEIWKRINSQSGGKNESYQKAFASFDFFQQIEKEIEASQIVVTNHAYLWQLIQSNNVALAKPENEILLMDECHKMESVVRDGQTKSLSLQSITSMQDKLAEMHTNAQYQILNSLPKWSFELNKKMIDLSRNCQSLYESVEDRIEIELASRKNQDHTRQSFTVYSALNWVQSIQFSALSDIYEQILDLIETISSNKKTFYKSSIYMWTSLGQSEIKESSYLEAVYHELTRLQRQMENFFDLEKEDYVALSLNDSDPFNFVSCKKYPLDCRDQYPQMFQSKFKKVVALSATLPKNSFLWNFTEENTLRFSAEDGSQKTTIYLPDDLVIADHSLNDDYIQSLTRAIYSIEQNTRGKILILVQSKELLSRLHQELADIYQYKQVLLLAQGISGSKRRIQQRFEERRRVLLLGLTSFSEGYDAGLEVMDAIIITKLPFANPNSILEQSFIDYYAKEKRIYFFDHALQQMMLRLKQGIGRITRGKKAQRTIWILDSRSTKRMYSNVLKKELLKMGTIYSDQLVNCIADFTRNNGKK</sequence>
<keyword evidence="3 6" id="KW-0378">Hydrolase</keyword>
<dbReference type="NCBIfam" id="TIGR00573">
    <property type="entry name" value="dnaq"/>
    <property type="match status" value="1"/>
</dbReference>
<dbReference type="NCBIfam" id="TIGR01407">
    <property type="entry name" value="dinG_rel"/>
    <property type="match status" value="1"/>
</dbReference>
<evidence type="ECO:0000313" key="8">
    <source>
        <dbReference type="EMBL" id="MCQ9209887.1"/>
    </source>
</evidence>
<dbReference type="GO" id="GO:0004527">
    <property type="term" value="F:exonuclease activity"/>
    <property type="evidence" value="ECO:0007669"/>
    <property type="project" value="UniProtKB-KW"/>
</dbReference>
<dbReference type="Proteomes" id="UP001059480">
    <property type="component" value="Unassembled WGS sequence"/>
</dbReference>
<dbReference type="InterPro" id="IPR027417">
    <property type="entry name" value="P-loop_NTPase"/>
</dbReference>
<keyword evidence="2 6" id="KW-0547">Nucleotide-binding</keyword>
<comment type="similarity">
    <text evidence="6">Belongs to the helicase family. DinG subfamily. Type 2 sub-subfamily.</text>
</comment>
<protein>
    <recommendedName>
        <fullName evidence="6">3'-5' exonuclease DinG</fullName>
        <ecNumber evidence="6">3.1.-.-</ecNumber>
    </recommendedName>
</protein>
<dbReference type="Gene3D" id="3.40.50.300">
    <property type="entry name" value="P-loop containing nucleotide triphosphate hydrolases"/>
    <property type="match status" value="2"/>
</dbReference>
<dbReference type="Gene3D" id="3.30.420.10">
    <property type="entry name" value="Ribonuclease H-like superfamily/Ribonuclease H"/>
    <property type="match status" value="1"/>
</dbReference>
<dbReference type="RefSeq" id="WP_256944994.1">
    <property type="nucleotide sequence ID" value="NZ_JANHNZ010000003.1"/>
</dbReference>
<dbReference type="CDD" id="cd06127">
    <property type="entry name" value="DEDDh"/>
    <property type="match status" value="1"/>
</dbReference>
<comment type="caution">
    <text evidence="8">The sequence shown here is derived from an EMBL/GenBank/DDBJ whole genome shotgun (WGS) entry which is preliminary data.</text>
</comment>
<evidence type="ECO:0000256" key="1">
    <source>
        <dbReference type="ARBA" id="ARBA00022722"/>
    </source>
</evidence>
<name>A0ABT1WMY7_9LACT</name>
<evidence type="ECO:0000313" key="9">
    <source>
        <dbReference type="Proteomes" id="UP001059480"/>
    </source>
</evidence>
<dbReference type="PROSITE" id="PS51193">
    <property type="entry name" value="HELICASE_ATP_BIND_2"/>
    <property type="match status" value="1"/>
</dbReference>
<proteinExistence type="inferred from homology"/>
<accession>A0ABT1WMY7</accession>
<dbReference type="EMBL" id="JANHNZ010000003">
    <property type="protein sequence ID" value="MCQ9209887.1"/>
    <property type="molecule type" value="Genomic_DNA"/>
</dbReference>
<dbReference type="Pfam" id="PF13307">
    <property type="entry name" value="Helicase_C_2"/>
    <property type="match status" value="1"/>
</dbReference>
<evidence type="ECO:0000256" key="4">
    <source>
        <dbReference type="ARBA" id="ARBA00022839"/>
    </source>
</evidence>
<reference evidence="8" key="2">
    <citation type="journal article" date="2023" name="Curr. Microbiol.">
        <title>Granulicatella seriolae sp. nov., a Novel Facultative Anaerobe Isolated from Yellowtail Marine Fish.</title>
        <authorList>
            <person name="Lee M."/>
            <person name="Choi Y.J."/>
            <person name="Farooq A."/>
            <person name="Jeong J.B."/>
            <person name="Jung M.Y."/>
        </authorList>
    </citation>
    <scope>NUCLEOTIDE SEQUENCE</scope>
    <source>
        <strain evidence="8">S8</strain>
    </source>
</reference>
<dbReference type="InterPro" id="IPR006054">
    <property type="entry name" value="DnaQ"/>
</dbReference>
<dbReference type="SMART" id="SM00479">
    <property type="entry name" value="EXOIII"/>
    <property type="match status" value="1"/>
</dbReference>
<dbReference type="InterPro" id="IPR014013">
    <property type="entry name" value="Helic_SF1/SF2_ATP-bd_DinG/Rad3"/>
</dbReference>
<feature type="domain" description="Helicase ATP-binding" evidence="7">
    <location>
        <begin position="246"/>
        <end position="528"/>
    </location>
</feature>
<dbReference type="PANTHER" id="PTHR30231:SF41">
    <property type="entry name" value="DNA POLYMERASE III SUBUNIT EPSILON"/>
    <property type="match status" value="1"/>
</dbReference>
<dbReference type="EC" id="3.1.-.-" evidence="6"/>
<evidence type="ECO:0000256" key="2">
    <source>
        <dbReference type="ARBA" id="ARBA00022741"/>
    </source>
</evidence>
<dbReference type="InterPro" id="IPR006310">
    <property type="entry name" value="DinG"/>
</dbReference>
<reference evidence="8" key="3">
    <citation type="journal article" date="2023" name="Microbiol. Resour. Announc.">
        <title>Draft Genome Sequence of Granulicatella sp. Strain S8, Isolated from a Marine Fish, Seriola quinqueradiata.</title>
        <authorList>
            <person name="Lee M."/>
            <person name="Farooq A."/>
            <person name="Jeong J.B."/>
            <person name="Jung M.Y."/>
        </authorList>
    </citation>
    <scope>NUCLEOTIDE SEQUENCE</scope>
    <source>
        <strain evidence="8">S8</strain>
    </source>
</reference>
<dbReference type="SUPFAM" id="SSF53098">
    <property type="entry name" value="Ribonuclease H-like"/>
    <property type="match status" value="1"/>
</dbReference>
<reference evidence="8" key="1">
    <citation type="submission" date="2022-07" db="EMBL/GenBank/DDBJ databases">
        <authorList>
            <person name="Jung M.-Y."/>
            <person name="Lee M."/>
        </authorList>
    </citation>
    <scope>NUCLEOTIDE SEQUENCE</scope>
    <source>
        <strain evidence="8">S8</strain>
    </source>
</reference>
<organism evidence="8 9">
    <name type="scientific">Granulicatella seriolae</name>
    <dbReference type="NCBI Taxonomy" id="2967226"/>
    <lineage>
        <taxon>Bacteria</taxon>
        <taxon>Bacillati</taxon>
        <taxon>Bacillota</taxon>
        <taxon>Bacilli</taxon>
        <taxon>Lactobacillales</taxon>
        <taxon>Carnobacteriaceae</taxon>
        <taxon>Granulicatella</taxon>
    </lineage>
</organism>